<organism evidence="1 2">
    <name type="scientific">Aspergillus tanneri</name>
    <dbReference type="NCBI Taxonomy" id="1220188"/>
    <lineage>
        <taxon>Eukaryota</taxon>
        <taxon>Fungi</taxon>
        <taxon>Dikarya</taxon>
        <taxon>Ascomycota</taxon>
        <taxon>Pezizomycotina</taxon>
        <taxon>Eurotiomycetes</taxon>
        <taxon>Eurotiomycetidae</taxon>
        <taxon>Eurotiales</taxon>
        <taxon>Aspergillaceae</taxon>
        <taxon>Aspergillus</taxon>
        <taxon>Aspergillus subgen. Circumdati</taxon>
    </lineage>
</organism>
<dbReference type="AlphaFoldDB" id="A0A4V6RQW3"/>
<proteinExistence type="predicted"/>
<dbReference type="EMBL" id="SOSA01000096">
    <property type="protein sequence ID" value="THC96844.1"/>
    <property type="molecule type" value="Genomic_DNA"/>
</dbReference>
<protein>
    <submittedName>
        <fullName evidence="1">Uncharacterized protein</fullName>
    </submittedName>
</protein>
<reference evidence="1 2" key="1">
    <citation type="submission" date="2019-03" db="EMBL/GenBank/DDBJ databases">
        <title>The genome sequence of a newly discovered highly antifungal drug resistant Aspergillus species, Aspergillus tanneri NIH 1004.</title>
        <authorList>
            <person name="Mounaud S."/>
            <person name="Singh I."/>
            <person name="Joardar V."/>
            <person name="Pakala S."/>
            <person name="Pakala S."/>
            <person name="Venepally P."/>
            <person name="Hoover J."/>
            <person name="Nierman W."/>
            <person name="Chung J."/>
            <person name="Losada L."/>
        </authorList>
    </citation>
    <scope>NUCLEOTIDE SEQUENCE [LARGE SCALE GENOMIC DNA]</scope>
    <source>
        <strain evidence="1 2">NIH1004</strain>
    </source>
</reference>
<evidence type="ECO:0000313" key="2">
    <source>
        <dbReference type="Proteomes" id="UP000308092"/>
    </source>
</evidence>
<evidence type="ECO:0000313" key="1">
    <source>
        <dbReference type="EMBL" id="THC96844.1"/>
    </source>
</evidence>
<name>A0A4V6RQW3_9EURO</name>
<gene>
    <name evidence="1" type="ORF">EYZ11_003668</name>
</gene>
<accession>A0A4V6RQW3</accession>
<dbReference type="VEuPathDB" id="FungiDB:EYZ11_003668"/>
<keyword evidence="2" id="KW-1185">Reference proteome</keyword>
<sequence>MAVSTGWLSNRVRSNVERMLPGITSALIEKDKSAIIDLATAENHVIREELINVYKEVLNEKLVPQKERGRNK</sequence>
<dbReference type="Proteomes" id="UP000308092">
    <property type="component" value="Unassembled WGS sequence"/>
</dbReference>
<comment type="caution">
    <text evidence="1">The sequence shown here is derived from an EMBL/GenBank/DDBJ whole genome shotgun (WGS) entry which is preliminary data.</text>
</comment>